<protein>
    <submittedName>
        <fullName evidence="1">Uncharacterized protein</fullName>
    </submittedName>
</protein>
<dbReference type="Proteomes" id="UP000240883">
    <property type="component" value="Unassembled WGS sequence"/>
</dbReference>
<gene>
    <name evidence="1" type="ORF">BS50DRAFT_204930</name>
</gene>
<name>A0A2T2N6F1_CORCC</name>
<reference evidence="1 2" key="1">
    <citation type="journal article" date="2018" name="Front. Microbiol.">
        <title>Genome-Wide Analysis of Corynespora cassiicola Leaf Fall Disease Putative Effectors.</title>
        <authorList>
            <person name="Lopez D."/>
            <person name="Ribeiro S."/>
            <person name="Label P."/>
            <person name="Fumanal B."/>
            <person name="Venisse J.S."/>
            <person name="Kohler A."/>
            <person name="de Oliveira R.R."/>
            <person name="Labutti K."/>
            <person name="Lipzen A."/>
            <person name="Lail K."/>
            <person name="Bauer D."/>
            <person name="Ohm R.A."/>
            <person name="Barry K.W."/>
            <person name="Spatafora J."/>
            <person name="Grigoriev I.V."/>
            <person name="Martin F.M."/>
            <person name="Pujade-Renaud V."/>
        </authorList>
    </citation>
    <scope>NUCLEOTIDE SEQUENCE [LARGE SCALE GENOMIC DNA]</scope>
    <source>
        <strain evidence="1 2">Philippines</strain>
    </source>
</reference>
<accession>A0A2T2N6F1</accession>
<keyword evidence="2" id="KW-1185">Reference proteome</keyword>
<proteinExistence type="predicted"/>
<dbReference type="EMBL" id="KZ678148">
    <property type="protein sequence ID" value="PSN60618.1"/>
    <property type="molecule type" value="Genomic_DNA"/>
</dbReference>
<evidence type="ECO:0000313" key="2">
    <source>
        <dbReference type="Proteomes" id="UP000240883"/>
    </source>
</evidence>
<evidence type="ECO:0000313" key="1">
    <source>
        <dbReference type="EMBL" id="PSN60618.1"/>
    </source>
</evidence>
<dbReference type="AlphaFoldDB" id="A0A2T2N6F1"/>
<sequence>MMIRRPTNLTASPTLGLFASNHGHAHEHATTWKIHHLHETSPLTALTTRRRLVPALSSPPCSTQNRLDIFDTVDVGRAPAETAGDSSTQFSSRFLTLSALAPNVADRHLNTRFP</sequence>
<organism evidence="1 2">
    <name type="scientific">Corynespora cassiicola Philippines</name>
    <dbReference type="NCBI Taxonomy" id="1448308"/>
    <lineage>
        <taxon>Eukaryota</taxon>
        <taxon>Fungi</taxon>
        <taxon>Dikarya</taxon>
        <taxon>Ascomycota</taxon>
        <taxon>Pezizomycotina</taxon>
        <taxon>Dothideomycetes</taxon>
        <taxon>Pleosporomycetidae</taxon>
        <taxon>Pleosporales</taxon>
        <taxon>Corynesporascaceae</taxon>
        <taxon>Corynespora</taxon>
    </lineage>
</organism>